<gene>
    <name evidence="1" type="ORF">KI387_025576</name>
</gene>
<name>A0AA38FTX1_TAXCH</name>
<dbReference type="Proteomes" id="UP000824469">
    <property type="component" value="Unassembled WGS sequence"/>
</dbReference>
<accession>A0AA38FTX1</accession>
<dbReference type="AlphaFoldDB" id="A0AA38FTX1"/>
<dbReference type="EMBL" id="JAHRHJ020000006">
    <property type="protein sequence ID" value="KAH9310541.1"/>
    <property type="molecule type" value="Genomic_DNA"/>
</dbReference>
<proteinExistence type="predicted"/>
<feature type="non-terminal residue" evidence="1">
    <location>
        <position position="1"/>
    </location>
</feature>
<evidence type="ECO:0000313" key="2">
    <source>
        <dbReference type="Proteomes" id="UP000824469"/>
    </source>
</evidence>
<feature type="non-terminal residue" evidence="1">
    <location>
        <position position="58"/>
    </location>
</feature>
<evidence type="ECO:0000313" key="1">
    <source>
        <dbReference type="EMBL" id="KAH9310541.1"/>
    </source>
</evidence>
<sequence length="58" mass="6738">IEDYLYQRDLYLQLDENSRPMKMTDEEWKILDRKAVGSIRLSLTTSVASNITEVTSTV</sequence>
<protein>
    <submittedName>
        <fullName evidence="1">Uncharacterized protein</fullName>
    </submittedName>
</protein>
<keyword evidence="2" id="KW-1185">Reference proteome</keyword>
<comment type="caution">
    <text evidence="1">The sequence shown here is derived from an EMBL/GenBank/DDBJ whole genome shotgun (WGS) entry which is preliminary data.</text>
</comment>
<reference evidence="1 2" key="1">
    <citation type="journal article" date="2021" name="Nat. Plants">
        <title>The Taxus genome provides insights into paclitaxel biosynthesis.</title>
        <authorList>
            <person name="Xiong X."/>
            <person name="Gou J."/>
            <person name="Liao Q."/>
            <person name="Li Y."/>
            <person name="Zhou Q."/>
            <person name="Bi G."/>
            <person name="Li C."/>
            <person name="Du R."/>
            <person name="Wang X."/>
            <person name="Sun T."/>
            <person name="Guo L."/>
            <person name="Liang H."/>
            <person name="Lu P."/>
            <person name="Wu Y."/>
            <person name="Zhang Z."/>
            <person name="Ro D.K."/>
            <person name="Shang Y."/>
            <person name="Huang S."/>
            <person name="Yan J."/>
        </authorList>
    </citation>
    <scope>NUCLEOTIDE SEQUENCE [LARGE SCALE GENOMIC DNA]</scope>
    <source>
        <strain evidence="1">Ta-2019</strain>
    </source>
</reference>
<organism evidence="1 2">
    <name type="scientific">Taxus chinensis</name>
    <name type="common">Chinese yew</name>
    <name type="synonym">Taxus wallichiana var. chinensis</name>
    <dbReference type="NCBI Taxonomy" id="29808"/>
    <lineage>
        <taxon>Eukaryota</taxon>
        <taxon>Viridiplantae</taxon>
        <taxon>Streptophyta</taxon>
        <taxon>Embryophyta</taxon>
        <taxon>Tracheophyta</taxon>
        <taxon>Spermatophyta</taxon>
        <taxon>Pinopsida</taxon>
        <taxon>Pinidae</taxon>
        <taxon>Conifers II</taxon>
        <taxon>Cupressales</taxon>
        <taxon>Taxaceae</taxon>
        <taxon>Taxus</taxon>
    </lineage>
</organism>